<proteinExistence type="predicted"/>
<dbReference type="SUPFAM" id="SSF50475">
    <property type="entry name" value="FMN-binding split barrel"/>
    <property type="match status" value="1"/>
</dbReference>
<keyword evidence="3" id="KW-1185">Reference proteome</keyword>
<organism evidence="2 3">
    <name type="scientific">Kitasatospora misakiensis</name>
    <dbReference type="NCBI Taxonomy" id="67330"/>
    <lineage>
        <taxon>Bacteria</taxon>
        <taxon>Bacillati</taxon>
        <taxon>Actinomycetota</taxon>
        <taxon>Actinomycetes</taxon>
        <taxon>Kitasatosporales</taxon>
        <taxon>Streptomycetaceae</taxon>
        <taxon>Kitasatospora</taxon>
    </lineage>
</organism>
<protein>
    <submittedName>
        <fullName evidence="2">Pyridoxamine 5'-phosphate oxidase family protein</fullName>
    </submittedName>
</protein>
<dbReference type="Gene3D" id="2.30.110.10">
    <property type="entry name" value="Electron Transport, Fmn-binding Protein, Chain A"/>
    <property type="match status" value="1"/>
</dbReference>
<evidence type="ECO:0000256" key="1">
    <source>
        <dbReference type="ARBA" id="ARBA00023002"/>
    </source>
</evidence>
<accession>A0ABW0WYB6</accession>
<dbReference type="PANTHER" id="PTHR35176:SF6">
    <property type="entry name" value="HEME OXYGENASE HI_0854-RELATED"/>
    <property type="match status" value="1"/>
</dbReference>
<gene>
    <name evidence="2" type="ORF">ACFP3U_06200</name>
</gene>
<reference evidence="3" key="1">
    <citation type="journal article" date="2019" name="Int. J. Syst. Evol. Microbiol.">
        <title>The Global Catalogue of Microorganisms (GCM) 10K type strain sequencing project: providing services to taxonomists for standard genome sequencing and annotation.</title>
        <authorList>
            <consortium name="The Broad Institute Genomics Platform"/>
            <consortium name="The Broad Institute Genome Sequencing Center for Infectious Disease"/>
            <person name="Wu L."/>
            <person name="Ma J."/>
        </authorList>
    </citation>
    <scope>NUCLEOTIDE SEQUENCE [LARGE SCALE GENOMIC DNA]</scope>
    <source>
        <strain evidence="3">CGMCC 4.1437</strain>
    </source>
</reference>
<sequence length="142" mass="15820">MALTRDERERFLAEPRVAALSVDAGKGLGPLVVPVWYRYEPGGDVRVMTDAGCRKALLIEKAGRFSLMVECTEPQARYVSVEGPVVRTSPGSIELFREVAAHYLAPELVESCVEIAAARYGGERVVFHMRPERWLSRDLSMP</sequence>
<dbReference type="Proteomes" id="UP001595975">
    <property type="component" value="Unassembled WGS sequence"/>
</dbReference>
<evidence type="ECO:0000313" key="2">
    <source>
        <dbReference type="EMBL" id="MFC5662573.1"/>
    </source>
</evidence>
<dbReference type="PANTHER" id="PTHR35176">
    <property type="entry name" value="HEME OXYGENASE HI_0854-RELATED"/>
    <property type="match status" value="1"/>
</dbReference>
<dbReference type="EMBL" id="JBHSOF010000005">
    <property type="protein sequence ID" value="MFC5662573.1"/>
    <property type="molecule type" value="Genomic_DNA"/>
</dbReference>
<name>A0ABW0WYB6_9ACTN</name>
<dbReference type="InterPro" id="IPR012349">
    <property type="entry name" value="Split_barrel_FMN-bd"/>
</dbReference>
<evidence type="ECO:0000313" key="3">
    <source>
        <dbReference type="Proteomes" id="UP001595975"/>
    </source>
</evidence>
<comment type="caution">
    <text evidence="2">The sequence shown here is derived from an EMBL/GenBank/DDBJ whole genome shotgun (WGS) entry which is preliminary data.</text>
</comment>
<dbReference type="RefSeq" id="WP_380224189.1">
    <property type="nucleotide sequence ID" value="NZ_JBHSOF010000005.1"/>
</dbReference>
<dbReference type="InterPro" id="IPR052019">
    <property type="entry name" value="F420H2_bilvrd_red/Heme_oxyg"/>
</dbReference>
<keyword evidence="1" id="KW-0560">Oxidoreductase</keyword>